<protein>
    <submittedName>
        <fullName evidence="1">Uncharacterized protein</fullName>
    </submittedName>
</protein>
<dbReference type="Proteomes" id="UP001283361">
    <property type="component" value="Unassembled WGS sequence"/>
</dbReference>
<accession>A0AAE1CIQ2</accession>
<gene>
    <name evidence="1" type="ORF">RRG08_027698</name>
</gene>
<name>A0AAE1CIQ2_9GAST</name>
<comment type="caution">
    <text evidence="1">The sequence shown here is derived from an EMBL/GenBank/DDBJ whole genome shotgun (WGS) entry which is preliminary data.</text>
</comment>
<sequence>MTTEPCSTIWDFSRPRDPRRQWSLAAHWRWQSKTVDTYMIHGSRGLITVRVPDVGIYRAPRQVRSVGSGQEVVSWSRDLGAAGTRDGTPVKDAG</sequence>
<reference evidence="1" key="1">
    <citation type="journal article" date="2023" name="G3 (Bethesda)">
        <title>A reference genome for the long-term kleptoplast-retaining sea slug Elysia crispata morphotype clarki.</title>
        <authorList>
            <person name="Eastman K.E."/>
            <person name="Pendleton A.L."/>
            <person name="Shaikh M.A."/>
            <person name="Suttiyut T."/>
            <person name="Ogas R."/>
            <person name="Tomko P."/>
            <person name="Gavelis G."/>
            <person name="Widhalm J.R."/>
            <person name="Wisecaver J.H."/>
        </authorList>
    </citation>
    <scope>NUCLEOTIDE SEQUENCE</scope>
    <source>
        <strain evidence="1">ECLA1</strain>
    </source>
</reference>
<evidence type="ECO:0000313" key="1">
    <source>
        <dbReference type="EMBL" id="KAK3696255.1"/>
    </source>
</evidence>
<organism evidence="1 2">
    <name type="scientific">Elysia crispata</name>
    <name type="common">lettuce slug</name>
    <dbReference type="NCBI Taxonomy" id="231223"/>
    <lineage>
        <taxon>Eukaryota</taxon>
        <taxon>Metazoa</taxon>
        <taxon>Spiralia</taxon>
        <taxon>Lophotrochozoa</taxon>
        <taxon>Mollusca</taxon>
        <taxon>Gastropoda</taxon>
        <taxon>Heterobranchia</taxon>
        <taxon>Euthyneura</taxon>
        <taxon>Panpulmonata</taxon>
        <taxon>Sacoglossa</taxon>
        <taxon>Placobranchoidea</taxon>
        <taxon>Plakobranchidae</taxon>
        <taxon>Elysia</taxon>
    </lineage>
</organism>
<evidence type="ECO:0000313" key="2">
    <source>
        <dbReference type="Proteomes" id="UP001283361"/>
    </source>
</evidence>
<dbReference type="EMBL" id="JAWDGP010008052">
    <property type="protein sequence ID" value="KAK3696255.1"/>
    <property type="molecule type" value="Genomic_DNA"/>
</dbReference>
<dbReference type="AlphaFoldDB" id="A0AAE1CIQ2"/>
<keyword evidence="2" id="KW-1185">Reference proteome</keyword>
<proteinExistence type="predicted"/>